<dbReference type="Proteomes" id="UP000035681">
    <property type="component" value="Unplaced"/>
</dbReference>
<evidence type="ECO:0000313" key="7">
    <source>
        <dbReference type="Proteomes" id="UP000035681"/>
    </source>
</evidence>
<feature type="domain" description="Exonuclease" evidence="6">
    <location>
        <begin position="10"/>
        <end position="181"/>
    </location>
</feature>
<dbReference type="AlphaFoldDB" id="A0A913HFG1"/>
<dbReference type="SUPFAM" id="SSF53098">
    <property type="entry name" value="Ribonuclease H-like"/>
    <property type="match status" value="1"/>
</dbReference>
<dbReference type="Gene3D" id="3.30.420.10">
    <property type="entry name" value="Ribonuclease H-like superfamily/Ribonuclease H"/>
    <property type="match status" value="1"/>
</dbReference>
<dbReference type="SMART" id="SM00479">
    <property type="entry name" value="EXOIII"/>
    <property type="match status" value="1"/>
</dbReference>
<comment type="similarity">
    <text evidence="1">Belongs to the oligoribonuclease family.</text>
</comment>
<dbReference type="InterPro" id="IPR022894">
    <property type="entry name" value="Oligoribonuclease"/>
</dbReference>
<dbReference type="InterPro" id="IPR012337">
    <property type="entry name" value="RNaseH-like_sf"/>
</dbReference>
<evidence type="ECO:0000256" key="4">
    <source>
        <dbReference type="ARBA" id="ARBA00022839"/>
    </source>
</evidence>
<dbReference type="WBParaSite" id="TCONS_00006257.p1">
    <property type="protein sequence ID" value="TCONS_00006257.p1"/>
    <property type="gene ID" value="XLOC_004420"/>
</dbReference>
<protein>
    <recommendedName>
        <fullName evidence="5">Probable oligoribonuclease</fullName>
    </recommendedName>
</protein>
<name>A0A913HFG1_STRER</name>
<keyword evidence="4" id="KW-0269">Exonuclease</keyword>
<dbReference type="InterPro" id="IPR013520">
    <property type="entry name" value="Ribonucl_H"/>
</dbReference>
<accession>A0A913HFG1</accession>
<dbReference type="PANTHER" id="PTHR11046:SF0">
    <property type="entry name" value="OLIGORIBONUCLEASE, MITOCHONDRIAL"/>
    <property type="match status" value="1"/>
</dbReference>
<evidence type="ECO:0000256" key="2">
    <source>
        <dbReference type="ARBA" id="ARBA00022722"/>
    </source>
</evidence>
<organism evidence="8">
    <name type="scientific">Strongyloides stercoralis</name>
    <name type="common">Threadworm</name>
    <dbReference type="NCBI Taxonomy" id="6248"/>
    <lineage>
        <taxon>Eukaryota</taxon>
        <taxon>Metazoa</taxon>
        <taxon>Ecdysozoa</taxon>
        <taxon>Nematoda</taxon>
        <taxon>Chromadorea</taxon>
        <taxon>Rhabditida</taxon>
        <taxon>Tylenchina</taxon>
        <taxon>Panagrolaimomorpha</taxon>
        <taxon>Strongyloidoidea</taxon>
        <taxon>Strongyloididae</taxon>
        <taxon>Strongyloides</taxon>
    </lineage>
</organism>
<dbReference type="PANTHER" id="PTHR11046">
    <property type="entry name" value="OLIGORIBONUCLEASE, MITOCHONDRIAL"/>
    <property type="match status" value="1"/>
</dbReference>
<evidence type="ECO:0000256" key="1">
    <source>
        <dbReference type="ARBA" id="ARBA00009921"/>
    </source>
</evidence>
<evidence type="ECO:0000259" key="6">
    <source>
        <dbReference type="SMART" id="SM00479"/>
    </source>
</evidence>
<keyword evidence="3" id="KW-0378">Hydrolase</keyword>
<proteinExistence type="inferred from homology"/>
<evidence type="ECO:0000313" key="8">
    <source>
        <dbReference type="WBParaSite" id="SSTP_0000172500.1"/>
    </source>
</evidence>
<dbReference type="NCBIfam" id="NF003765">
    <property type="entry name" value="PRK05359.1"/>
    <property type="match status" value="1"/>
</dbReference>
<dbReference type="Pfam" id="PF00929">
    <property type="entry name" value="RNase_T"/>
    <property type="match status" value="1"/>
</dbReference>
<evidence type="ECO:0000256" key="5">
    <source>
        <dbReference type="ARBA" id="ARBA00072681"/>
    </source>
</evidence>
<reference evidence="8" key="1">
    <citation type="submission" date="2022-10" db="UniProtKB">
        <authorList>
            <consortium name="WormBaseParasite"/>
        </authorList>
    </citation>
    <scope>IDENTIFICATION</scope>
</reference>
<dbReference type="InterPro" id="IPR036397">
    <property type="entry name" value="RNaseH_sf"/>
</dbReference>
<sequence length="183" mass="21906">MSMSINKEDNIVWIDLELTGLDLEKNTIVEISVFVSDSKLNILDEGVSYVIKHDKLILNDMNEWCKETFSKNGLLDDLKKAKFTIYETEDLVLNYLKKYCVLKKNPIAGNSVYMDRMFIMKYMPRLNDFLHYRIIDVSSIKELIHRWYGKIYEKKTCKHRSRSDILESIEELKWYKNHYFIQL</sequence>
<dbReference type="GO" id="GO:0003676">
    <property type="term" value="F:nucleic acid binding"/>
    <property type="evidence" value="ECO:0007669"/>
    <property type="project" value="InterPro"/>
</dbReference>
<dbReference type="FunFam" id="3.30.420.10:FF:000003">
    <property type="entry name" value="Oligoribonuclease"/>
    <property type="match status" value="1"/>
</dbReference>
<evidence type="ECO:0000256" key="3">
    <source>
        <dbReference type="ARBA" id="ARBA00022801"/>
    </source>
</evidence>
<dbReference type="CDD" id="cd06135">
    <property type="entry name" value="Orn"/>
    <property type="match status" value="1"/>
</dbReference>
<keyword evidence="7" id="KW-1185">Reference proteome</keyword>
<keyword evidence="2" id="KW-0540">Nuclease</keyword>
<dbReference type="GO" id="GO:0000175">
    <property type="term" value="F:3'-5'-RNA exonuclease activity"/>
    <property type="evidence" value="ECO:0007669"/>
    <property type="project" value="InterPro"/>
</dbReference>
<dbReference type="WBParaSite" id="SSTP_0000172500.1">
    <property type="protein sequence ID" value="SSTP_0000172500.1"/>
    <property type="gene ID" value="SSTP_0000172500"/>
</dbReference>